<proteinExistence type="predicted"/>
<comment type="caution">
    <text evidence="2">The sequence shown here is derived from an EMBL/GenBank/DDBJ whole genome shotgun (WGS) entry which is preliminary data.</text>
</comment>
<dbReference type="RefSeq" id="WP_311615883.1">
    <property type="nucleotide sequence ID" value="NZ_JAVRFI010000036.1"/>
</dbReference>
<name>A0ABU2T0L4_9ACTN</name>
<accession>A0ABU2T0L4</accession>
<evidence type="ECO:0000256" key="1">
    <source>
        <dbReference type="SAM" id="MobiDB-lite"/>
    </source>
</evidence>
<feature type="compositionally biased region" description="Basic residues" evidence="1">
    <location>
        <begin position="38"/>
        <end position="48"/>
    </location>
</feature>
<evidence type="ECO:0000313" key="3">
    <source>
        <dbReference type="Proteomes" id="UP001180531"/>
    </source>
</evidence>
<sequence>MLLDEIQLSPRCRLPDPRPGDACLPAPHSKLPKSERKREKKARGRARG</sequence>
<organism evidence="2 3">
    <name type="scientific">Streptomyces hesseae</name>
    <dbReference type="NCBI Taxonomy" id="3075519"/>
    <lineage>
        <taxon>Bacteria</taxon>
        <taxon>Bacillati</taxon>
        <taxon>Actinomycetota</taxon>
        <taxon>Actinomycetes</taxon>
        <taxon>Kitasatosporales</taxon>
        <taxon>Streptomycetaceae</taxon>
        <taxon>Streptomyces</taxon>
    </lineage>
</organism>
<gene>
    <name evidence="2" type="ORF">RM609_32335</name>
</gene>
<evidence type="ECO:0000313" key="2">
    <source>
        <dbReference type="EMBL" id="MDT0453734.1"/>
    </source>
</evidence>
<reference evidence="2" key="1">
    <citation type="submission" date="2024-05" db="EMBL/GenBank/DDBJ databases">
        <title>30 novel species of actinomycetes from the DSMZ collection.</title>
        <authorList>
            <person name="Nouioui I."/>
        </authorList>
    </citation>
    <scope>NUCLEOTIDE SEQUENCE</scope>
    <source>
        <strain evidence="2">DSM 40473</strain>
    </source>
</reference>
<keyword evidence="3" id="KW-1185">Reference proteome</keyword>
<protein>
    <submittedName>
        <fullName evidence="2">Uncharacterized protein</fullName>
    </submittedName>
</protein>
<dbReference type="EMBL" id="JAVRFI010000036">
    <property type="protein sequence ID" value="MDT0453734.1"/>
    <property type="molecule type" value="Genomic_DNA"/>
</dbReference>
<feature type="region of interest" description="Disordered" evidence="1">
    <location>
        <begin position="1"/>
        <end position="48"/>
    </location>
</feature>
<dbReference type="Proteomes" id="UP001180531">
    <property type="component" value="Unassembled WGS sequence"/>
</dbReference>